<dbReference type="Gene3D" id="1.10.287.1490">
    <property type="match status" value="1"/>
</dbReference>
<dbReference type="Proteomes" id="UP001189429">
    <property type="component" value="Unassembled WGS sequence"/>
</dbReference>
<proteinExistence type="predicted"/>
<evidence type="ECO:0000256" key="1">
    <source>
        <dbReference type="SAM" id="Coils"/>
    </source>
</evidence>
<feature type="coiled-coil region" evidence="1">
    <location>
        <begin position="162"/>
        <end position="217"/>
    </location>
</feature>
<evidence type="ECO:0000313" key="4">
    <source>
        <dbReference type="Proteomes" id="UP001189429"/>
    </source>
</evidence>
<name>A0ABN9TG31_9DINO</name>
<reference evidence="3" key="1">
    <citation type="submission" date="2023-10" db="EMBL/GenBank/DDBJ databases">
        <authorList>
            <person name="Chen Y."/>
            <person name="Shah S."/>
            <person name="Dougan E. K."/>
            <person name="Thang M."/>
            <person name="Chan C."/>
        </authorList>
    </citation>
    <scope>NUCLEOTIDE SEQUENCE [LARGE SCALE GENOMIC DNA]</scope>
</reference>
<comment type="caution">
    <text evidence="3">The sequence shown here is derived from an EMBL/GenBank/DDBJ whole genome shotgun (WGS) entry which is preliminary data.</text>
</comment>
<keyword evidence="4" id="KW-1185">Reference proteome</keyword>
<protein>
    <submittedName>
        <fullName evidence="3">Uncharacterized protein</fullName>
    </submittedName>
</protein>
<feature type="non-terminal residue" evidence="3">
    <location>
        <position position="254"/>
    </location>
</feature>
<keyword evidence="1" id="KW-0175">Coiled coil</keyword>
<gene>
    <name evidence="3" type="ORF">PCOR1329_LOCUS38581</name>
</gene>
<sequence length="254" mass="27583">MAGCVAALRVRSALSASLSEPASVAKAIPVRAGLGCDADGAGAAERAAEMEALRAQIAQFQGEIRAVHGDAAQSSQRDITRAEELRRLRADVERLNSEKETLEQSCQQADKEKQDLVDNFLYVKGCLDKLQIASLQTAAANPEVEREVAQLKASYGQVVEERNRLAARLEALDRDREQQKHQRESALERVMCANARLLEERDRLEKEKKRVSELYQRTMGAMGAGPQAAAPPPAAVTDPPRSATGGCGSAEEFE</sequence>
<feature type="coiled-coil region" evidence="1">
    <location>
        <begin position="43"/>
        <end position="119"/>
    </location>
</feature>
<dbReference type="EMBL" id="CAUYUJ010014670">
    <property type="protein sequence ID" value="CAK0844504.1"/>
    <property type="molecule type" value="Genomic_DNA"/>
</dbReference>
<feature type="region of interest" description="Disordered" evidence="2">
    <location>
        <begin position="220"/>
        <end position="254"/>
    </location>
</feature>
<accession>A0ABN9TG31</accession>
<evidence type="ECO:0000313" key="3">
    <source>
        <dbReference type="EMBL" id="CAK0844504.1"/>
    </source>
</evidence>
<evidence type="ECO:0000256" key="2">
    <source>
        <dbReference type="SAM" id="MobiDB-lite"/>
    </source>
</evidence>
<organism evidence="3 4">
    <name type="scientific">Prorocentrum cordatum</name>
    <dbReference type="NCBI Taxonomy" id="2364126"/>
    <lineage>
        <taxon>Eukaryota</taxon>
        <taxon>Sar</taxon>
        <taxon>Alveolata</taxon>
        <taxon>Dinophyceae</taxon>
        <taxon>Prorocentrales</taxon>
        <taxon>Prorocentraceae</taxon>
        <taxon>Prorocentrum</taxon>
    </lineage>
</organism>